<dbReference type="AlphaFoldDB" id="A0A1E5GJZ6"/>
<dbReference type="Pfam" id="PF12642">
    <property type="entry name" value="TpcC"/>
    <property type="match status" value="1"/>
</dbReference>
<dbReference type="EMBL" id="MIJY01000023">
    <property type="protein sequence ID" value="OEG12961.1"/>
    <property type="molecule type" value="Genomic_DNA"/>
</dbReference>
<evidence type="ECO:0000313" key="4">
    <source>
        <dbReference type="Proteomes" id="UP000095094"/>
    </source>
</evidence>
<feature type="region of interest" description="Disordered" evidence="1">
    <location>
        <begin position="1"/>
        <end position="21"/>
    </location>
</feature>
<reference evidence="4" key="1">
    <citation type="submission" date="2016-09" db="EMBL/GenBank/DDBJ databases">
        <authorList>
            <person name="Gulvik C.A."/>
        </authorList>
    </citation>
    <scope>NUCLEOTIDE SEQUENCE [LARGE SCALE GENOMIC DNA]</scope>
    <source>
        <strain evidence="4">LMG 8895</strain>
    </source>
</reference>
<dbReference type="Gene3D" id="3.10.450.540">
    <property type="match status" value="2"/>
</dbReference>
<gene>
    <name evidence="3" type="ORF">BCR25_05590</name>
</gene>
<comment type="caution">
    <text evidence="3">The sequence shown here is derived from an EMBL/GenBank/DDBJ whole genome shotgun (WGS) entry which is preliminary data.</text>
</comment>
<keyword evidence="2" id="KW-0472">Membrane</keyword>
<keyword evidence="2" id="KW-0812">Transmembrane</keyword>
<feature type="transmembrane region" description="Helical" evidence="2">
    <location>
        <begin position="25"/>
        <end position="46"/>
    </location>
</feature>
<dbReference type="CDD" id="cd16428">
    <property type="entry name" value="TcpC_C"/>
    <property type="match status" value="1"/>
</dbReference>
<evidence type="ECO:0000256" key="1">
    <source>
        <dbReference type="SAM" id="MobiDB-lite"/>
    </source>
</evidence>
<evidence type="ECO:0000256" key="2">
    <source>
        <dbReference type="SAM" id="Phobius"/>
    </source>
</evidence>
<dbReference type="InterPro" id="IPR024735">
    <property type="entry name" value="TcpC"/>
</dbReference>
<protein>
    <recommendedName>
        <fullName evidence="5">Conjugal transfer protein</fullName>
    </recommendedName>
</protein>
<evidence type="ECO:0000313" key="3">
    <source>
        <dbReference type="EMBL" id="OEG12961.1"/>
    </source>
</evidence>
<dbReference type="Proteomes" id="UP000095094">
    <property type="component" value="Unassembled WGS sequence"/>
</dbReference>
<accession>A0A1E5GJZ6</accession>
<dbReference type="PATRIC" id="fig|332950.4.peg.2426"/>
<proteinExistence type="predicted"/>
<keyword evidence="2" id="KW-1133">Transmembrane helix</keyword>
<name>A0A1E5GJZ6_9ENTE</name>
<dbReference type="OrthoDB" id="4084447at2"/>
<keyword evidence="4" id="KW-1185">Reference proteome</keyword>
<organism evidence="3 4">
    <name type="scientific">Enterococcus termitis</name>
    <dbReference type="NCBI Taxonomy" id="332950"/>
    <lineage>
        <taxon>Bacteria</taxon>
        <taxon>Bacillati</taxon>
        <taxon>Bacillota</taxon>
        <taxon>Bacilli</taxon>
        <taxon>Lactobacillales</taxon>
        <taxon>Enterococcaceae</taxon>
        <taxon>Enterococcus</taxon>
    </lineage>
</organism>
<dbReference type="InterPro" id="IPR035628">
    <property type="entry name" value="TcpC_C"/>
</dbReference>
<dbReference type="CDD" id="cd16386">
    <property type="entry name" value="TcpC_N"/>
    <property type="match status" value="1"/>
</dbReference>
<sequence>MLLKRKKPLKEQKTSKKKKTGRSRVPRIILIGGWSLLIFSVGFGMYNNLTAVSTHTVHEKEVIKEQLIDTTGLQSYAKGFAKAYFTVSPTSKDQQEQREALEGYLSENLSYSSSLYKEVKEKVSVKDVEIWGITAVPNEKNVYSVLLKLMLEAGKESYDRAYSVNIYVKDNQFSVVKLPILATLPSKANVEVAQQMTTTNVEATTREAVEGFLETFFGVYPKADEKELIYYGKELQPIKDNLTFLEITNAQMAETKQTVEVTCTVVYRDNDTKLTFEMPYQLTLEKVSDGKFSIKELH</sequence>
<evidence type="ECO:0008006" key="5">
    <source>
        <dbReference type="Google" id="ProtNLM"/>
    </source>
</evidence>
<dbReference type="RefSeq" id="WP_069663661.1">
    <property type="nucleotide sequence ID" value="NZ_JBHUJJ010000001.1"/>
</dbReference>